<organism evidence="3 4">
    <name type="scientific">Micractinium conductrix</name>
    <dbReference type="NCBI Taxonomy" id="554055"/>
    <lineage>
        <taxon>Eukaryota</taxon>
        <taxon>Viridiplantae</taxon>
        <taxon>Chlorophyta</taxon>
        <taxon>core chlorophytes</taxon>
        <taxon>Trebouxiophyceae</taxon>
        <taxon>Chlorellales</taxon>
        <taxon>Chlorellaceae</taxon>
        <taxon>Chlorella clade</taxon>
        <taxon>Micractinium</taxon>
    </lineage>
</organism>
<dbReference type="EMBL" id="LHPF02000006">
    <property type="protein sequence ID" value="PSC73916.1"/>
    <property type="molecule type" value="Genomic_DNA"/>
</dbReference>
<evidence type="ECO:0000313" key="4">
    <source>
        <dbReference type="Proteomes" id="UP000239649"/>
    </source>
</evidence>
<comment type="caution">
    <text evidence="3">The sequence shown here is derived from an EMBL/GenBank/DDBJ whole genome shotgun (WGS) entry which is preliminary data.</text>
</comment>
<keyword evidence="4" id="KW-1185">Reference proteome</keyword>
<keyword evidence="2" id="KW-0472">Membrane</keyword>
<feature type="region of interest" description="Disordered" evidence="1">
    <location>
        <begin position="148"/>
        <end position="192"/>
    </location>
</feature>
<feature type="compositionally biased region" description="Pro residues" evidence="1">
    <location>
        <begin position="102"/>
        <end position="115"/>
    </location>
</feature>
<feature type="compositionally biased region" description="Low complexity" evidence="1">
    <location>
        <begin position="448"/>
        <end position="457"/>
    </location>
</feature>
<dbReference type="Proteomes" id="UP000239649">
    <property type="component" value="Unassembled WGS sequence"/>
</dbReference>
<feature type="compositionally biased region" description="Basic and acidic residues" evidence="1">
    <location>
        <begin position="275"/>
        <end position="285"/>
    </location>
</feature>
<gene>
    <name evidence="3" type="ORF">C2E20_3128</name>
</gene>
<keyword evidence="2" id="KW-1133">Transmembrane helix</keyword>
<sequence length="531" mass="55271">MQGAVVCGAGLLYTLALVGSFVGGTYSMFEYFAYWSPDIKAVFIFSCCIGVVLWAAALALAVADVKESRRRQQLESLLPLLMMLAPELAPPHANAAAAPAAAPTPAPTAAPPTWPPSAQLPLPAGLPFAQLGDASALLPLLGAVAGQSPTGAGRHAAQQAAPPTGAWPPSTQQQQEWLRVPSPPPPLPQQGQLGTLESLRELLLPALRDPLLPHQQPPPAAPPQPTAWAAQAQQQRQPQPSPALWAAAAAAQEHASAFGSPTPAPSPPPAPGAFDEGHEGHEGHEPVALPFQPVATRSVQAALASAVPAGLIRGAREQSGVYQVWIHYAKRQAFVGRLDRRGAATAADLVLTWQRHCLTRKTADKAAGRRFNLPGAGYEFDEQLLAQLRLVGSAEQMKQFVQAVVPQAPLPAWQHPGAPSAPPPVRTRHRKKGGGGGGAGGLKRKLADAFAAAAATSSDEHAAQQHQGMQPVSPRSVPGGAGRRKQAAPRRAPAAEDPTASASPSLEDEQPSPKKRHVGADDEGEGPLHVG</sequence>
<feature type="compositionally biased region" description="Low complexity" evidence="1">
    <location>
        <begin position="226"/>
        <end position="261"/>
    </location>
</feature>
<protein>
    <submittedName>
        <fullName evidence="3">Uncharacterized protein</fullName>
    </submittedName>
</protein>
<name>A0A2P6VIJ6_9CHLO</name>
<feature type="compositionally biased region" description="Pro residues" evidence="1">
    <location>
        <begin position="215"/>
        <end position="225"/>
    </location>
</feature>
<evidence type="ECO:0000256" key="1">
    <source>
        <dbReference type="SAM" id="MobiDB-lite"/>
    </source>
</evidence>
<feature type="transmembrane region" description="Helical" evidence="2">
    <location>
        <begin position="12"/>
        <end position="29"/>
    </location>
</feature>
<keyword evidence="2" id="KW-0812">Transmembrane</keyword>
<dbReference type="OrthoDB" id="515571at2759"/>
<reference evidence="3 4" key="1">
    <citation type="journal article" date="2018" name="Plant J.">
        <title>Genome sequences of Chlorella sorokiniana UTEX 1602 and Micractinium conductrix SAG 241.80: implications to maltose excretion by a green alga.</title>
        <authorList>
            <person name="Arriola M.B."/>
            <person name="Velmurugan N."/>
            <person name="Zhang Y."/>
            <person name="Plunkett M.H."/>
            <person name="Hondzo H."/>
            <person name="Barney B.M."/>
        </authorList>
    </citation>
    <scope>NUCLEOTIDE SEQUENCE [LARGE SCALE GENOMIC DNA]</scope>
    <source>
        <strain evidence="3 4">SAG 241.80</strain>
    </source>
</reference>
<feature type="transmembrane region" description="Helical" evidence="2">
    <location>
        <begin position="41"/>
        <end position="63"/>
    </location>
</feature>
<accession>A0A2P6VIJ6</accession>
<feature type="region of interest" description="Disordered" evidence="1">
    <location>
        <begin position="412"/>
        <end position="531"/>
    </location>
</feature>
<dbReference type="AlphaFoldDB" id="A0A2P6VIJ6"/>
<evidence type="ECO:0000313" key="3">
    <source>
        <dbReference type="EMBL" id="PSC73916.1"/>
    </source>
</evidence>
<evidence type="ECO:0000256" key="2">
    <source>
        <dbReference type="SAM" id="Phobius"/>
    </source>
</evidence>
<feature type="compositionally biased region" description="Pro residues" evidence="1">
    <location>
        <begin position="262"/>
        <end position="271"/>
    </location>
</feature>
<feature type="region of interest" description="Disordered" evidence="1">
    <location>
        <begin position="95"/>
        <end position="117"/>
    </location>
</feature>
<feature type="region of interest" description="Disordered" evidence="1">
    <location>
        <begin position="210"/>
        <end position="286"/>
    </location>
</feature>
<proteinExistence type="predicted"/>